<protein>
    <submittedName>
        <fullName evidence="3">Uncharacterized protein</fullName>
    </submittedName>
</protein>
<dbReference type="EMBL" id="HBFR01010408">
    <property type="protein sequence ID" value="CAD8880362.1"/>
    <property type="molecule type" value="Transcribed_RNA"/>
</dbReference>
<keyword evidence="2" id="KW-0472">Membrane</keyword>
<organism evidence="3">
    <name type="scientific">Corethron hystrix</name>
    <dbReference type="NCBI Taxonomy" id="216773"/>
    <lineage>
        <taxon>Eukaryota</taxon>
        <taxon>Sar</taxon>
        <taxon>Stramenopiles</taxon>
        <taxon>Ochrophyta</taxon>
        <taxon>Bacillariophyta</taxon>
        <taxon>Coscinodiscophyceae</taxon>
        <taxon>Corethrophycidae</taxon>
        <taxon>Corethrales</taxon>
        <taxon>Corethraceae</taxon>
        <taxon>Corethron</taxon>
    </lineage>
</organism>
<dbReference type="AlphaFoldDB" id="A0A7S1FQD6"/>
<keyword evidence="2" id="KW-0812">Transmembrane</keyword>
<reference evidence="3" key="1">
    <citation type="submission" date="2021-01" db="EMBL/GenBank/DDBJ databases">
        <authorList>
            <person name="Corre E."/>
            <person name="Pelletier E."/>
            <person name="Niang G."/>
            <person name="Scheremetjew M."/>
            <person name="Finn R."/>
            <person name="Kale V."/>
            <person name="Holt S."/>
            <person name="Cochrane G."/>
            <person name="Meng A."/>
            <person name="Brown T."/>
            <person name="Cohen L."/>
        </authorList>
    </citation>
    <scope>NUCLEOTIDE SEQUENCE</scope>
    <source>
        <strain evidence="3">308</strain>
    </source>
</reference>
<proteinExistence type="predicted"/>
<sequence>METPPDRRPDERATPPAASDGLPRREEAPPLPPAAAAFDSASDSACDSDASSDILIEPSGSLFHPRAPLFLSTDFDPGSDPASDPASERSERLFRERRRYFVRRELRSKQKSSFVTFGLAFLVPTVALLLAVVAVVTDDAGCAGAAAGCAKEPRVWKNAYTARCVCDAVAVRSVEDVMPT</sequence>
<feature type="compositionally biased region" description="Low complexity" evidence="1">
    <location>
        <begin position="34"/>
        <end position="53"/>
    </location>
</feature>
<feature type="transmembrane region" description="Helical" evidence="2">
    <location>
        <begin position="114"/>
        <end position="136"/>
    </location>
</feature>
<accession>A0A7S1FQD6</accession>
<evidence type="ECO:0000256" key="1">
    <source>
        <dbReference type="SAM" id="MobiDB-lite"/>
    </source>
</evidence>
<keyword evidence="2" id="KW-1133">Transmembrane helix</keyword>
<evidence type="ECO:0000256" key="2">
    <source>
        <dbReference type="SAM" id="Phobius"/>
    </source>
</evidence>
<gene>
    <name evidence="3" type="ORF">CHYS00102_LOCUS7547</name>
</gene>
<name>A0A7S1FQD6_9STRA</name>
<feature type="compositionally biased region" description="Basic and acidic residues" evidence="1">
    <location>
        <begin position="1"/>
        <end position="13"/>
    </location>
</feature>
<feature type="region of interest" description="Disordered" evidence="1">
    <location>
        <begin position="1"/>
        <end position="53"/>
    </location>
</feature>
<evidence type="ECO:0000313" key="3">
    <source>
        <dbReference type="EMBL" id="CAD8880362.1"/>
    </source>
</evidence>